<feature type="non-terminal residue" evidence="1">
    <location>
        <position position="1"/>
    </location>
</feature>
<dbReference type="EMBL" id="ASPP01034237">
    <property type="protein sequence ID" value="ETO03064.1"/>
    <property type="molecule type" value="Genomic_DNA"/>
</dbReference>
<feature type="non-terminal residue" evidence="1">
    <location>
        <position position="196"/>
    </location>
</feature>
<organism evidence="1 2">
    <name type="scientific">Reticulomyxa filosa</name>
    <dbReference type="NCBI Taxonomy" id="46433"/>
    <lineage>
        <taxon>Eukaryota</taxon>
        <taxon>Sar</taxon>
        <taxon>Rhizaria</taxon>
        <taxon>Retaria</taxon>
        <taxon>Foraminifera</taxon>
        <taxon>Monothalamids</taxon>
        <taxon>Reticulomyxidae</taxon>
        <taxon>Reticulomyxa</taxon>
    </lineage>
</organism>
<protein>
    <submittedName>
        <fullName evidence="1">Uncharacterized protein</fullName>
    </submittedName>
</protein>
<dbReference type="AlphaFoldDB" id="X6LN77"/>
<reference evidence="1 2" key="1">
    <citation type="journal article" date="2013" name="Curr. Biol.">
        <title>The Genome of the Foraminiferan Reticulomyxa filosa.</title>
        <authorList>
            <person name="Glockner G."/>
            <person name="Hulsmann N."/>
            <person name="Schleicher M."/>
            <person name="Noegel A.A."/>
            <person name="Eichinger L."/>
            <person name="Gallinger C."/>
            <person name="Pawlowski J."/>
            <person name="Sierra R."/>
            <person name="Euteneuer U."/>
            <person name="Pillet L."/>
            <person name="Moustafa A."/>
            <person name="Platzer M."/>
            <person name="Groth M."/>
            <person name="Szafranski K."/>
            <person name="Schliwa M."/>
        </authorList>
    </citation>
    <scope>NUCLEOTIDE SEQUENCE [LARGE SCALE GENOMIC DNA]</scope>
</reference>
<accession>X6LN77</accession>
<gene>
    <name evidence="1" type="ORF">RFI_34346</name>
</gene>
<dbReference type="PANTHER" id="PTHR46312">
    <property type="entry name" value="NACHT DOMAIN-CONTAINING PROTEIN"/>
    <property type="match status" value="1"/>
</dbReference>
<evidence type="ECO:0000313" key="2">
    <source>
        <dbReference type="Proteomes" id="UP000023152"/>
    </source>
</evidence>
<keyword evidence="2" id="KW-1185">Reference proteome</keyword>
<dbReference type="Proteomes" id="UP000023152">
    <property type="component" value="Unassembled WGS sequence"/>
</dbReference>
<sequence>NVQCSYLKHSKIFNVIGFQSQDIRKYVYNYFQNITDGCDEKDSNDQCQAENLLQRLNSSQNLKLLSHTPLYLRLFCYLINISALDDLDNTSVSKLYEKLLVCYMKWNWIKFNGTKDNLNEHEMFSFFEMEIDYLSRIAWEGLKDGQVVISCEIQERVLNIINNKYPREHISVISQWSRINSFGFLQGQESMNPINS</sequence>
<dbReference type="PANTHER" id="PTHR46312:SF2">
    <property type="entry name" value="NUCLEOTIDE-BINDING OLIGOMERIZATION DOMAIN-CONTAINING PROTEIN 2-LIKE"/>
    <property type="match status" value="1"/>
</dbReference>
<name>X6LN77_RETFI</name>
<evidence type="ECO:0000313" key="1">
    <source>
        <dbReference type="EMBL" id="ETO03064.1"/>
    </source>
</evidence>
<comment type="caution">
    <text evidence="1">The sequence shown here is derived from an EMBL/GenBank/DDBJ whole genome shotgun (WGS) entry which is preliminary data.</text>
</comment>
<proteinExistence type="predicted"/>